<dbReference type="Proteomes" id="UP000298663">
    <property type="component" value="Unassembled WGS sequence"/>
</dbReference>
<accession>A0A4U8UW97</accession>
<sequence>MLLANTAAPSPGLGSQVSHRPNPEKNPHTACAIMPQNGAAMPPPPISGAPGDNNGLKRASAVSYFCCDSLFPVFFLQRMYRIVRCLKLPHGMQM</sequence>
<reference evidence="2 3" key="2">
    <citation type="journal article" date="2019" name="G3 (Bethesda)">
        <title>Hybrid Assembly of the Genome of the Entomopathogenic Nematode Steinernema carpocapsae Identifies the X-Chromosome.</title>
        <authorList>
            <person name="Serra L."/>
            <person name="Macchietto M."/>
            <person name="Macias-Munoz A."/>
            <person name="McGill C.J."/>
            <person name="Rodriguez I.M."/>
            <person name="Rodriguez B."/>
            <person name="Murad R."/>
            <person name="Mortazavi A."/>
        </authorList>
    </citation>
    <scope>NUCLEOTIDE SEQUENCE [LARGE SCALE GENOMIC DNA]</scope>
    <source>
        <strain evidence="2 3">ALL</strain>
    </source>
</reference>
<keyword evidence="3" id="KW-1185">Reference proteome</keyword>
<evidence type="ECO:0000313" key="2">
    <source>
        <dbReference type="EMBL" id="TMS36098.1"/>
    </source>
</evidence>
<evidence type="ECO:0000256" key="1">
    <source>
        <dbReference type="SAM" id="MobiDB-lite"/>
    </source>
</evidence>
<name>A0A4U8UW97_STECR</name>
<gene>
    <name evidence="2" type="ORF">L596_003353</name>
</gene>
<proteinExistence type="predicted"/>
<reference evidence="2 3" key="1">
    <citation type="journal article" date="2015" name="Genome Biol.">
        <title>Comparative genomics of Steinernema reveals deeply conserved gene regulatory networks.</title>
        <authorList>
            <person name="Dillman A.R."/>
            <person name="Macchietto M."/>
            <person name="Porter C.F."/>
            <person name="Rogers A."/>
            <person name="Williams B."/>
            <person name="Antoshechkin I."/>
            <person name="Lee M.M."/>
            <person name="Goodwin Z."/>
            <person name="Lu X."/>
            <person name="Lewis E.E."/>
            <person name="Goodrich-Blair H."/>
            <person name="Stock S.P."/>
            <person name="Adams B.J."/>
            <person name="Sternberg P.W."/>
            <person name="Mortazavi A."/>
        </authorList>
    </citation>
    <scope>NUCLEOTIDE SEQUENCE [LARGE SCALE GENOMIC DNA]</scope>
    <source>
        <strain evidence="2 3">ALL</strain>
    </source>
</reference>
<feature type="region of interest" description="Disordered" evidence="1">
    <location>
        <begin position="1"/>
        <end position="53"/>
    </location>
</feature>
<comment type="caution">
    <text evidence="2">The sequence shown here is derived from an EMBL/GenBank/DDBJ whole genome shotgun (WGS) entry which is preliminary data.</text>
</comment>
<dbReference type="AlphaFoldDB" id="A0A4U8UW97"/>
<protein>
    <submittedName>
        <fullName evidence="2">Uncharacterized protein</fullName>
    </submittedName>
</protein>
<dbReference type="EMBL" id="AZBU02000001">
    <property type="protein sequence ID" value="TMS36098.1"/>
    <property type="molecule type" value="Genomic_DNA"/>
</dbReference>
<organism evidence="2 3">
    <name type="scientific">Steinernema carpocapsae</name>
    <name type="common">Entomopathogenic nematode</name>
    <dbReference type="NCBI Taxonomy" id="34508"/>
    <lineage>
        <taxon>Eukaryota</taxon>
        <taxon>Metazoa</taxon>
        <taxon>Ecdysozoa</taxon>
        <taxon>Nematoda</taxon>
        <taxon>Chromadorea</taxon>
        <taxon>Rhabditida</taxon>
        <taxon>Tylenchina</taxon>
        <taxon>Panagrolaimomorpha</taxon>
        <taxon>Strongyloidoidea</taxon>
        <taxon>Steinernematidae</taxon>
        <taxon>Steinernema</taxon>
    </lineage>
</organism>
<evidence type="ECO:0000313" key="3">
    <source>
        <dbReference type="Proteomes" id="UP000298663"/>
    </source>
</evidence>